<proteinExistence type="predicted"/>
<feature type="transmembrane region" description="Helical" evidence="1">
    <location>
        <begin position="46"/>
        <end position="64"/>
    </location>
</feature>
<dbReference type="InterPro" id="IPR016024">
    <property type="entry name" value="ARM-type_fold"/>
</dbReference>
<evidence type="ECO:0000256" key="1">
    <source>
        <dbReference type="SAM" id="Phobius"/>
    </source>
</evidence>
<organism evidence="2 3">
    <name type="scientific">Saltatorellus ferox</name>
    <dbReference type="NCBI Taxonomy" id="2528018"/>
    <lineage>
        <taxon>Bacteria</taxon>
        <taxon>Pseudomonadati</taxon>
        <taxon>Planctomycetota</taxon>
        <taxon>Planctomycetia</taxon>
        <taxon>Planctomycetia incertae sedis</taxon>
        <taxon>Saltatorellus</taxon>
    </lineage>
</organism>
<keyword evidence="1" id="KW-0812">Transmembrane</keyword>
<dbReference type="EMBL" id="CP036434">
    <property type="protein sequence ID" value="QDV08589.1"/>
    <property type="molecule type" value="Genomic_DNA"/>
</dbReference>
<keyword evidence="3" id="KW-1185">Reference proteome</keyword>
<dbReference type="AlphaFoldDB" id="A0A518EWX7"/>
<keyword evidence="1" id="KW-1133">Transmembrane helix</keyword>
<dbReference type="SUPFAM" id="SSF48371">
    <property type="entry name" value="ARM repeat"/>
    <property type="match status" value="1"/>
</dbReference>
<evidence type="ECO:0000313" key="2">
    <source>
        <dbReference type="EMBL" id="QDV08589.1"/>
    </source>
</evidence>
<dbReference type="Gene3D" id="1.25.10.10">
    <property type="entry name" value="Leucine-rich Repeat Variant"/>
    <property type="match status" value="1"/>
</dbReference>
<sequence length="263" mass="29093">MTVRRYRQVRYRQGNAGHDGRNSVDFCPLTEAGGYSIEWMEVSTRLTLTLLIAAAACGAVLVLLTKDELADPSIPAPRPERARAAGDEQFAVPVVSPRVSPSVVAVDADPTKAVKPTRAVTEPPKQKLTRLEETQLWRTEFLDRGTPSERKIHLLRLLRHGEMTDGSDPRDAEVIAEALWLLDQPIEGERREDVIGGLRGLSEESILLKATDLLRNDSNPEIRGDAAKLLGEMDNERAIAALKWSAENDAAERVRSDCLEALR</sequence>
<name>A0A518EWX7_9BACT</name>
<dbReference type="Pfam" id="PF13646">
    <property type="entry name" value="HEAT_2"/>
    <property type="match status" value="1"/>
</dbReference>
<gene>
    <name evidence="2" type="ORF">Poly30_41420</name>
</gene>
<keyword evidence="1" id="KW-0472">Membrane</keyword>
<dbReference type="Proteomes" id="UP000320390">
    <property type="component" value="Chromosome"/>
</dbReference>
<accession>A0A518EWX7</accession>
<reference evidence="2 3" key="1">
    <citation type="submission" date="2019-02" db="EMBL/GenBank/DDBJ databases">
        <title>Deep-cultivation of Planctomycetes and their phenomic and genomic characterization uncovers novel biology.</title>
        <authorList>
            <person name="Wiegand S."/>
            <person name="Jogler M."/>
            <person name="Boedeker C."/>
            <person name="Pinto D."/>
            <person name="Vollmers J."/>
            <person name="Rivas-Marin E."/>
            <person name="Kohn T."/>
            <person name="Peeters S.H."/>
            <person name="Heuer A."/>
            <person name="Rast P."/>
            <person name="Oberbeckmann S."/>
            <person name="Bunk B."/>
            <person name="Jeske O."/>
            <person name="Meyerdierks A."/>
            <person name="Storesund J.E."/>
            <person name="Kallscheuer N."/>
            <person name="Luecker S."/>
            <person name="Lage O.M."/>
            <person name="Pohl T."/>
            <person name="Merkel B.J."/>
            <person name="Hornburger P."/>
            <person name="Mueller R.-W."/>
            <person name="Bruemmer F."/>
            <person name="Labrenz M."/>
            <person name="Spormann A.M."/>
            <person name="Op den Camp H."/>
            <person name="Overmann J."/>
            <person name="Amann R."/>
            <person name="Jetten M.S.M."/>
            <person name="Mascher T."/>
            <person name="Medema M.H."/>
            <person name="Devos D.P."/>
            <person name="Kaster A.-K."/>
            <person name="Ovreas L."/>
            <person name="Rohde M."/>
            <person name="Galperin M.Y."/>
            <person name="Jogler C."/>
        </authorList>
    </citation>
    <scope>NUCLEOTIDE SEQUENCE [LARGE SCALE GENOMIC DNA]</scope>
    <source>
        <strain evidence="2 3">Poly30</strain>
    </source>
</reference>
<evidence type="ECO:0008006" key="4">
    <source>
        <dbReference type="Google" id="ProtNLM"/>
    </source>
</evidence>
<protein>
    <recommendedName>
        <fullName evidence="4">HEAT repeat protein</fullName>
    </recommendedName>
</protein>
<evidence type="ECO:0000313" key="3">
    <source>
        <dbReference type="Proteomes" id="UP000320390"/>
    </source>
</evidence>
<dbReference type="InterPro" id="IPR011989">
    <property type="entry name" value="ARM-like"/>
</dbReference>